<name>A0ABW0NEW9_9BURK</name>
<dbReference type="RefSeq" id="WP_376850600.1">
    <property type="nucleotide sequence ID" value="NZ_JBHSMF010000006.1"/>
</dbReference>
<dbReference type="PROSITE" id="PS00330">
    <property type="entry name" value="HEMOLYSIN_CALCIUM"/>
    <property type="match status" value="2"/>
</dbReference>
<feature type="domain" description="Haemolysin-type calcium binding-related" evidence="2">
    <location>
        <begin position="48"/>
        <end position="89"/>
    </location>
</feature>
<dbReference type="InterPro" id="IPR001343">
    <property type="entry name" value="Hemolysn_Ca-bd"/>
</dbReference>
<dbReference type="Gene3D" id="2.150.10.10">
    <property type="entry name" value="Serralysin-like metalloprotease, C-terminal"/>
    <property type="match status" value="1"/>
</dbReference>
<evidence type="ECO:0000313" key="3">
    <source>
        <dbReference type="EMBL" id="MFC5498550.1"/>
    </source>
</evidence>
<keyword evidence="4" id="KW-1185">Reference proteome</keyword>
<dbReference type="InterPro" id="IPR010566">
    <property type="entry name" value="Haemolys_ca-bd"/>
</dbReference>
<protein>
    <submittedName>
        <fullName evidence="3">Calcium-binding protein</fullName>
    </submittedName>
</protein>
<organism evidence="3 4">
    <name type="scientific">Caenimonas terrae</name>
    <dbReference type="NCBI Taxonomy" id="696074"/>
    <lineage>
        <taxon>Bacteria</taxon>
        <taxon>Pseudomonadati</taxon>
        <taxon>Pseudomonadota</taxon>
        <taxon>Betaproteobacteria</taxon>
        <taxon>Burkholderiales</taxon>
        <taxon>Comamonadaceae</taxon>
        <taxon>Caenimonas</taxon>
    </lineage>
</organism>
<keyword evidence="1" id="KW-0106">Calcium</keyword>
<dbReference type="Pfam" id="PF06594">
    <property type="entry name" value="HCBP_related"/>
    <property type="match status" value="2"/>
</dbReference>
<dbReference type="EMBL" id="JBHSMF010000006">
    <property type="protein sequence ID" value="MFC5498550.1"/>
    <property type="molecule type" value="Genomic_DNA"/>
</dbReference>
<feature type="domain" description="Haemolysin-type calcium binding-related" evidence="2">
    <location>
        <begin position="180"/>
        <end position="211"/>
    </location>
</feature>
<evidence type="ECO:0000313" key="4">
    <source>
        <dbReference type="Proteomes" id="UP001596037"/>
    </source>
</evidence>
<evidence type="ECO:0000256" key="1">
    <source>
        <dbReference type="ARBA" id="ARBA00022837"/>
    </source>
</evidence>
<sequence length="258" mass="27294">MSSALTINDQEIISSYANQLSGYLFGTSLNMTPDFWDNQTQDSRVGNDMVFTLNGGADSVTVKNWFDGTIFNKIEKVVFADGTQWTAAQVEQGVGTAGADSLTGTAGADLLEGGAGNDVLDGLLGDDRLIGGAGSDTYTFTRGDGHDTVVENDAATETDVAIFDGGVASGQLWFQRIGDNLEVKVIGTSDAMTVTDWYLGSSHQLEQFKVDGNKTLLASDVQNLVQAMASFAPPAAGQTTLPQNYQDSLNSVIAANWH</sequence>
<reference evidence="4" key="1">
    <citation type="journal article" date="2019" name="Int. J. Syst. Evol. Microbiol.">
        <title>The Global Catalogue of Microorganisms (GCM) 10K type strain sequencing project: providing services to taxonomists for standard genome sequencing and annotation.</title>
        <authorList>
            <consortium name="The Broad Institute Genomics Platform"/>
            <consortium name="The Broad Institute Genome Sequencing Center for Infectious Disease"/>
            <person name="Wu L."/>
            <person name="Ma J."/>
        </authorList>
    </citation>
    <scope>NUCLEOTIDE SEQUENCE [LARGE SCALE GENOMIC DNA]</scope>
    <source>
        <strain evidence="4">CCUG 57401</strain>
    </source>
</reference>
<dbReference type="InterPro" id="IPR011049">
    <property type="entry name" value="Serralysin-like_metalloprot_C"/>
</dbReference>
<dbReference type="Proteomes" id="UP001596037">
    <property type="component" value="Unassembled WGS sequence"/>
</dbReference>
<gene>
    <name evidence="3" type="ORF">ACFPOE_13470</name>
</gene>
<proteinExistence type="predicted"/>
<dbReference type="InterPro" id="IPR018511">
    <property type="entry name" value="Hemolysin-typ_Ca-bd_CS"/>
</dbReference>
<dbReference type="PRINTS" id="PR00313">
    <property type="entry name" value="CABNDNGRPT"/>
</dbReference>
<evidence type="ECO:0000259" key="2">
    <source>
        <dbReference type="Pfam" id="PF06594"/>
    </source>
</evidence>
<dbReference type="SUPFAM" id="SSF51120">
    <property type="entry name" value="beta-Roll"/>
    <property type="match status" value="1"/>
</dbReference>
<dbReference type="Pfam" id="PF00353">
    <property type="entry name" value="HemolysinCabind"/>
    <property type="match status" value="1"/>
</dbReference>
<accession>A0ABW0NEW9</accession>
<comment type="caution">
    <text evidence="3">The sequence shown here is derived from an EMBL/GenBank/DDBJ whole genome shotgun (WGS) entry which is preliminary data.</text>
</comment>